<organism evidence="2 3">
    <name type="scientific">Brachionus plicatilis</name>
    <name type="common">Marine rotifer</name>
    <name type="synonym">Brachionus muelleri</name>
    <dbReference type="NCBI Taxonomy" id="10195"/>
    <lineage>
        <taxon>Eukaryota</taxon>
        <taxon>Metazoa</taxon>
        <taxon>Spiralia</taxon>
        <taxon>Gnathifera</taxon>
        <taxon>Rotifera</taxon>
        <taxon>Eurotatoria</taxon>
        <taxon>Monogononta</taxon>
        <taxon>Pseudotrocha</taxon>
        <taxon>Ploima</taxon>
        <taxon>Brachionidae</taxon>
        <taxon>Brachionus</taxon>
    </lineage>
</organism>
<evidence type="ECO:0000256" key="1">
    <source>
        <dbReference type="SAM" id="SignalP"/>
    </source>
</evidence>
<name>A0A3M7P8F0_BRAPC</name>
<feature type="chain" id="PRO_5018172638" evidence="1">
    <location>
        <begin position="19"/>
        <end position="59"/>
    </location>
</feature>
<dbReference type="AlphaFoldDB" id="A0A3M7P8F0"/>
<feature type="signal peptide" evidence="1">
    <location>
        <begin position="1"/>
        <end position="18"/>
    </location>
</feature>
<evidence type="ECO:0000313" key="3">
    <source>
        <dbReference type="Proteomes" id="UP000276133"/>
    </source>
</evidence>
<dbReference type="Proteomes" id="UP000276133">
    <property type="component" value="Unassembled WGS sequence"/>
</dbReference>
<reference evidence="2 3" key="1">
    <citation type="journal article" date="2018" name="Sci. Rep.">
        <title>Genomic signatures of local adaptation to the degree of environmental predictability in rotifers.</title>
        <authorList>
            <person name="Franch-Gras L."/>
            <person name="Hahn C."/>
            <person name="Garcia-Roger E.M."/>
            <person name="Carmona M.J."/>
            <person name="Serra M."/>
            <person name="Gomez A."/>
        </authorList>
    </citation>
    <scope>NUCLEOTIDE SEQUENCE [LARGE SCALE GENOMIC DNA]</scope>
    <source>
        <strain evidence="2">HYR1</strain>
    </source>
</reference>
<protein>
    <submittedName>
        <fullName evidence="2">Uncharacterized protein</fullName>
    </submittedName>
</protein>
<evidence type="ECO:0000313" key="2">
    <source>
        <dbReference type="EMBL" id="RMZ95365.1"/>
    </source>
</evidence>
<comment type="caution">
    <text evidence="2">The sequence shown here is derived from an EMBL/GenBank/DDBJ whole genome shotgun (WGS) entry which is preliminary data.</text>
</comment>
<dbReference type="EMBL" id="REGN01012462">
    <property type="protein sequence ID" value="RMZ95365.1"/>
    <property type="molecule type" value="Genomic_DNA"/>
</dbReference>
<accession>A0A3M7P8F0</accession>
<keyword evidence="1" id="KW-0732">Signal</keyword>
<proteinExistence type="predicted"/>
<keyword evidence="3" id="KW-1185">Reference proteome</keyword>
<sequence length="59" mass="6884">MALIGFIALLAKLFMSLAEYCIRPNSHSTKNIFVFFLTKKKIKFTKFKNSITEYYTKAL</sequence>
<gene>
    <name evidence="2" type="ORF">BpHYR1_011762</name>
</gene>